<keyword evidence="1" id="KW-0862">Zinc</keyword>
<reference evidence="3 4" key="1">
    <citation type="submission" date="2015-11" db="EMBL/GenBank/DDBJ databases">
        <title>Genomes and virulence difference between two physiological races of Phytophthora nicotianae.</title>
        <authorList>
            <person name="Liu H."/>
            <person name="Ma X."/>
            <person name="Yu H."/>
            <person name="Fang D."/>
            <person name="Li Y."/>
            <person name="Wang X."/>
            <person name="Wang W."/>
            <person name="Dong Y."/>
            <person name="Xiao B."/>
        </authorList>
    </citation>
    <scope>NUCLEOTIDE SEQUENCE [LARGE SCALE GENOMIC DNA]</scope>
    <source>
        <strain evidence="4">race 1</strain>
    </source>
</reference>
<dbReference type="PROSITE" id="PS50966">
    <property type="entry name" value="ZF_SWIM"/>
    <property type="match status" value="1"/>
</dbReference>
<dbReference type="EMBL" id="LNFP01001121">
    <property type="protein sequence ID" value="KUF87628.1"/>
    <property type="molecule type" value="Genomic_DNA"/>
</dbReference>
<proteinExistence type="predicted"/>
<protein>
    <recommendedName>
        <fullName evidence="2">SWIM-type domain-containing protein</fullName>
    </recommendedName>
</protein>
<evidence type="ECO:0000256" key="1">
    <source>
        <dbReference type="PROSITE-ProRule" id="PRU00325"/>
    </source>
</evidence>
<accession>A0A0W8CUU6</accession>
<keyword evidence="1" id="KW-0863">Zinc-finger</keyword>
<dbReference type="Proteomes" id="UP000054636">
    <property type="component" value="Unassembled WGS sequence"/>
</dbReference>
<dbReference type="GO" id="GO:0008270">
    <property type="term" value="F:zinc ion binding"/>
    <property type="evidence" value="ECO:0007669"/>
    <property type="project" value="UniProtKB-KW"/>
</dbReference>
<keyword evidence="1" id="KW-0479">Metal-binding</keyword>
<dbReference type="InterPro" id="IPR007527">
    <property type="entry name" value="Znf_SWIM"/>
</dbReference>
<name>A0A0W8CUU6_PHYNI</name>
<evidence type="ECO:0000313" key="3">
    <source>
        <dbReference type="EMBL" id="KUF87628.1"/>
    </source>
</evidence>
<organism evidence="3 4">
    <name type="scientific">Phytophthora nicotianae</name>
    <name type="common">Potato buckeye rot agent</name>
    <name type="synonym">Phytophthora parasitica</name>
    <dbReference type="NCBI Taxonomy" id="4792"/>
    <lineage>
        <taxon>Eukaryota</taxon>
        <taxon>Sar</taxon>
        <taxon>Stramenopiles</taxon>
        <taxon>Oomycota</taxon>
        <taxon>Peronosporomycetes</taxon>
        <taxon>Peronosporales</taxon>
        <taxon>Peronosporaceae</taxon>
        <taxon>Phytophthora</taxon>
    </lineage>
</organism>
<evidence type="ECO:0000259" key="2">
    <source>
        <dbReference type="PROSITE" id="PS50966"/>
    </source>
</evidence>
<evidence type="ECO:0000313" key="4">
    <source>
        <dbReference type="Proteomes" id="UP000054636"/>
    </source>
</evidence>
<comment type="caution">
    <text evidence="3">The sequence shown here is derived from an EMBL/GenBank/DDBJ whole genome shotgun (WGS) entry which is preliminary data.</text>
</comment>
<feature type="domain" description="SWIM-type" evidence="2">
    <location>
        <begin position="447"/>
        <end position="485"/>
    </location>
</feature>
<gene>
    <name evidence="3" type="ORF">AM588_10002673</name>
</gene>
<sequence length="604" mass="69384">MRQVAKAASIDTFADLYQWASLRMCQDKTRFFNGQTFDRTIDEKIFASETLGFQNEMLVLNCFEHRYVEEGKDHKSFGVIMTTRRVFRNALYAVEGQESDGVFAAADGTYKLHYGNWVLVAFGTYRNQYTDKHVYSKNFVPWAYLFVRTEHQYAYEQLYQTVVKYAELFFGADLDVKFGSLDHAKYIANAYSNVWSGITLLDCYAHVARKCREKTSLLTNSEYFKNNVEINIRQMHHARSSEEFKAMAKLCTGKWRDDKQNAYADWFSKLYLSELWSRWHTMSAIPGILPSQNALESHNRAIKTCGVRFKRAKTGVILDDSMPRLLTMVGVDSPKGPFGHYCEGPLPSQMILRALDHVATGAHRIKRDPGKQTGILRSVFCNTSTYMSLGEEVTQERVTRYCEAKDGRFLETDTVQDINLHSLSLHQVEFIGDPNQLLRFQFALQPVITMDKIKEIRELYRCDCKAFMSTGWACSHVVAAMSINEQFDLDLAATRLPTKKLSGGQRKIPNALTIDITGAKRFSTKLITRLQREPMYIHNWQTTEFITGRIKGAQRKNGVYQWRVKFVDGDELFYECQDIAEIIAASRKIGLDVTSLDEQAEENS</sequence>
<dbReference type="AlphaFoldDB" id="A0A0W8CUU6"/>